<dbReference type="Proteomes" id="UP001185659">
    <property type="component" value="Unassembled WGS sequence"/>
</dbReference>
<gene>
    <name evidence="2" type="ORF">R2G56_14970</name>
</gene>
<evidence type="ECO:0000313" key="3">
    <source>
        <dbReference type="Proteomes" id="UP001185659"/>
    </source>
</evidence>
<sequence length="194" mass="21099">MLKSVFQVAVVLLIALGGGAGTAWLALESTRTIGSSEIGPWVTFPNEGTSDADPYARARSARLGTLALGNAEGIVITATQDSLRRPLLRECSYMIRGEMPPTRFFTLHLTDLERRPLPAPARFASALHSQSLVWRRNNPLRIMVSPHAHPDNWIATTGPGPMRIVLTLVDTPLFTESSVGETRLPVIMRTGCDA</sequence>
<dbReference type="InterPro" id="IPR012038">
    <property type="entry name" value="UCP009471"/>
</dbReference>
<organism evidence="2 3">
    <name type="scientific">Nitratireductor aquimarinus</name>
    <dbReference type="NCBI Taxonomy" id="889300"/>
    <lineage>
        <taxon>Bacteria</taxon>
        <taxon>Pseudomonadati</taxon>
        <taxon>Pseudomonadota</taxon>
        <taxon>Alphaproteobacteria</taxon>
        <taxon>Hyphomicrobiales</taxon>
        <taxon>Phyllobacteriaceae</taxon>
        <taxon>Nitratireductor</taxon>
    </lineage>
</organism>
<evidence type="ECO:0000259" key="1">
    <source>
        <dbReference type="Pfam" id="PF06742"/>
    </source>
</evidence>
<dbReference type="SUPFAM" id="SSF160935">
    <property type="entry name" value="VPA0735-like"/>
    <property type="match status" value="1"/>
</dbReference>
<dbReference type="Gene3D" id="2.60.120.600">
    <property type="entry name" value="Domain of unknown function DUF1214, C-terminal domain"/>
    <property type="match status" value="1"/>
</dbReference>
<protein>
    <submittedName>
        <fullName evidence="2">DUF1214 domain-containing protein</fullName>
    </submittedName>
</protein>
<dbReference type="Pfam" id="PF06742">
    <property type="entry name" value="DUF1214"/>
    <property type="match status" value="1"/>
</dbReference>
<dbReference type="PIRSF" id="PIRSF009471">
    <property type="entry name" value="UCP009471"/>
    <property type="match status" value="1"/>
</dbReference>
<keyword evidence="3" id="KW-1185">Reference proteome</keyword>
<proteinExistence type="predicted"/>
<comment type="caution">
    <text evidence="2">The sequence shown here is derived from an EMBL/GenBank/DDBJ whole genome shotgun (WGS) entry which is preliminary data.</text>
</comment>
<dbReference type="InterPro" id="IPR037049">
    <property type="entry name" value="DUF1214_C_sf"/>
</dbReference>
<evidence type="ECO:0000313" key="2">
    <source>
        <dbReference type="EMBL" id="MDV6227600.1"/>
    </source>
</evidence>
<accession>A0ABU4AMX8</accession>
<dbReference type="InterPro" id="IPR010621">
    <property type="entry name" value="DUF1214"/>
</dbReference>
<dbReference type="RefSeq" id="WP_317561824.1">
    <property type="nucleotide sequence ID" value="NZ_JAWLIP010000007.1"/>
</dbReference>
<reference evidence="2 3" key="1">
    <citation type="submission" date="2023-10" db="EMBL/GenBank/DDBJ databases">
        <authorList>
            <person name="Venkata Ramana C."/>
            <person name="Sasikala C."/>
            <person name="Dhurka M."/>
        </authorList>
    </citation>
    <scope>NUCLEOTIDE SEQUENCE [LARGE SCALE GENOMIC DNA]</scope>
    <source>
        <strain evidence="2 3">KCTC 32151</strain>
    </source>
</reference>
<dbReference type="EMBL" id="JAWLIP010000007">
    <property type="protein sequence ID" value="MDV6227600.1"/>
    <property type="molecule type" value="Genomic_DNA"/>
</dbReference>
<name>A0ABU4AMX8_9HYPH</name>
<feature type="domain" description="DUF1214" evidence="1">
    <location>
        <begin position="73"/>
        <end position="170"/>
    </location>
</feature>